<feature type="region of interest" description="Disordered" evidence="1">
    <location>
        <begin position="149"/>
        <end position="184"/>
    </location>
</feature>
<gene>
    <name evidence="4" type="ORF">DCK97_09030</name>
</gene>
<dbReference type="SUPFAM" id="SSF141868">
    <property type="entry name" value="EAL domain-like"/>
    <property type="match status" value="1"/>
</dbReference>
<name>A0A3B9IK06_9PROT</name>
<proteinExistence type="predicted"/>
<evidence type="ECO:0000256" key="1">
    <source>
        <dbReference type="SAM" id="MobiDB-lite"/>
    </source>
</evidence>
<protein>
    <recommendedName>
        <fullName evidence="3">EAL domain-containing protein</fullName>
    </recommendedName>
</protein>
<evidence type="ECO:0000259" key="3">
    <source>
        <dbReference type="PROSITE" id="PS50883"/>
    </source>
</evidence>
<organism evidence="4 5">
    <name type="scientific">Tistrella mobilis</name>
    <dbReference type="NCBI Taxonomy" id="171437"/>
    <lineage>
        <taxon>Bacteria</taxon>
        <taxon>Pseudomonadati</taxon>
        <taxon>Pseudomonadota</taxon>
        <taxon>Alphaproteobacteria</taxon>
        <taxon>Geminicoccales</taxon>
        <taxon>Geminicoccaceae</taxon>
        <taxon>Tistrella</taxon>
    </lineage>
</organism>
<keyword evidence="2" id="KW-0472">Membrane</keyword>
<dbReference type="AlphaFoldDB" id="A0A3B9IK06"/>
<dbReference type="EMBL" id="DMAI01000139">
    <property type="protein sequence ID" value="HAE47549.1"/>
    <property type="molecule type" value="Genomic_DNA"/>
</dbReference>
<feature type="transmembrane region" description="Helical" evidence="2">
    <location>
        <begin position="53"/>
        <end position="72"/>
    </location>
</feature>
<reference evidence="4 5" key="1">
    <citation type="journal article" date="2018" name="Nat. Biotechnol.">
        <title>A standardized bacterial taxonomy based on genome phylogeny substantially revises the tree of life.</title>
        <authorList>
            <person name="Parks D.H."/>
            <person name="Chuvochina M."/>
            <person name="Waite D.W."/>
            <person name="Rinke C."/>
            <person name="Skarshewski A."/>
            <person name="Chaumeil P.A."/>
            <person name="Hugenholtz P."/>
        </authorList>
    </citation>
    <scope>NUCLEOTIDE SEQUENCE [LARGE SCALE GENOMIC DNA]</scope>
    <source>
        <strain evidence="4">UBA8739</strain>
    </source>
</reference>
<dbReference type="Pfam" id="PF00563">
    <property type="entry name" value="EAL"/>
    <property type="match status" value="1"/>
</dbReference>
<dbReference type="Gene3D" id="3.20.20.450">
    <property type="entry name" value="EAL domain"/>
    <property type="match status" value="1"/>
</dbReference>
<comment type="caution">
    <text evidence="4">The sequence shown here is derived from an EMBL/GenBank/DDBJ whole genome shotgun (WGS) entry which is preliminary data.</text>
</comment>
<sequence>MLGRSSAGRREPRIAPEDLVEDDVLGDVDAVDVTGRPVPPPVEPFALDRRDRLYMAGYAAVGLLPAALIPAEGVLFRLIVWAAASGGLALAHLVVALLSRLAVEKREPMQLAIDLRALSDRVARIESGGQSGDLVDELRSLQRLLPELARNRREPATGPARATATARATAQAGPADTRPPPPMPPLDPEAVLDAAVGAGAIDVMVTSIVRLPSRRPALVEARAVVHGPDGRVIGLDVVEDRAKVPGLAQRLDNHLLLRALRVGRRPRAGEPNLPVVAYVTGHGLADPLVHEDLADYLAEDAGVPSSVIVAAPATTWMALGDPQIEALQRLTRLGCRFLADGVDPKRMSTDILARGRLLAYVKIPAAVALAGARTPDGAAAFRDLLRELRARSIRVVVDHIDDEQRLIDLLDLGIEYGAGYLFGEPRRLG</sequence>
<keyword evidence="2" id="KW-0812">Transmembrane</keyword>
<dbReference type="InterPro" id="IPR001633">
    <property type="entry name" value="EAL_dom"/>
</dbReference>
<evidence type="ECO:0000313" key="4">
    <source>
        <dbReference type="EMBL" id="HAE47549.1"/>
    </source>
</evidence>
<feature type="domain" description="EAL" evidence="3">
    <location>
        <begin position="185"/>
        <end position="429"/>
    </location>
</feature>
<dbReference type="Proteomes" id="UP000257706">
    <property type="component" value="Unassembled WGS sequence"/>
</dbReference>
<dbReference type="InterPro" id="IPR035919">
    <property type="entry name" value="EAL_sf"/>
</dbReference>
<evidence type="ECO:0000256" key="2">
    <source>
        <dbReference type="SAM" id="Phobius"/>
    </source>
</evidence>
<feature type="transmembrane region" description="Helical" evidence="2">
    <location>
        <begin position="78"/>
        <end position="99"/>
    </location>
</feature>
<keyword evidence="2" id="KW-1133">Transmembrane helix</keyword>
<accession>A0A3B9IK06</accession>
<feature type="compositionally biased region" description="Low complexity" evidence="1">
    <location>
        <begin position="156"/>
        <end position="175"/>
    </location>
</feature>
<evidence type="ECO:0000313" key="5">
    <source>
        <dbReference type="Proteomes" id="UP000257706"/>
    </source>
</evidence>
<dbReference type="PROSITE" id="PS50883">
    <property type="entry name" value="EAL"/>
    <property type="match status" value="1"/>
</dbReference>